<dbReference type="InterPro" id="IPR014927">
    <property type="entry name" value="PG-bd_2"/>
</dbReference>
<evidence type="ECO:0000313" key="3">
    <source>
        <dbReference type="Proteomes" id="UP000509301"/>
    </source>
</evidence>
<reference evidence="2 3" key="1">
    <citation type="submission" date="2020-02" db="EMBL/GenBank/DDBJ databases">
        <title>Comparative genome analysis reveals the metabolism and evolution of the thermophilic archaeal genus Metallosphaera.</title>
        <authorList>
            <person name="Jiang C."/>
        </authorList>
    </citation>
    <scope>NUCLEOTIDE SEQUENCE [LARGE SCALE GENOMIC DNA]</scope>
    <source>
        <strain evidence="2 3">Ric-A</strain>
    </source>
</reference>
<dbReference type="PANTHER" id="PTHR39328:SF1">
    <property type="entry name" value="BLL2871 PROTEIN"/>
    <property type="match status" value="1"/>
</dbReference>
<dbReference type="EMBL" id="CP049074">
    <property type="protein sequence ID" value="QKR00661.1"/>
    <property type="molecule type" value="Genomic_DNA"/>
</dbReference>
<dbReference type="Gene3D" id="3.60.20.10">
    <property type="entry name" value="Glutamine Phosphoribosylpyrophosphate, subunit 1, domain 1"/>
    <property type="match status" value="1"/>
</dbReference>
<organism evidence="2 3">
    <name type="scientific">Metallosphaera tengchongensis</name>
    <dbReference type="NCBI Taxonomy" id="1532350"/>
    <lineage>
        <taxon>Archaea</taxon>
        <taxon>Thermoproteota</taxon>
        <taxon>Thermoprotei</taxon>
        <taxon>Sulfolobales</taxon>
        <taxon>Sulfolobaceae</taxon>
        <taxon>Metallosphaera</taxon>
    </lineage>
</organism>
<feature type="domain" description="Putative peptidoglycan binding" evidence="1">
    <location>
        <begin position="211"/>
        <end position="263"/>
    </location>
</feature>
<name>A0A6N0NZU8_9CREN</name>
<evidence type="ECO:0000313" key="2">
    <source>
        <dbReference type="EMBL" id="QKR00661.1"/>
    </source>
</evidence>
<dbReference type="OrthoDB" id="311454at2157"/>
<gene>
    <name evidence="2" type="ORF">GWK48_09930</name>
</gene>
<dbReference type="AlphaFoldDB" id="A0A6N0NZU8"/>
<keyword evidence="3" id="KW-1185">Reference proteome</keyword>
<dbReference type="Proteomes" id="UP000509301">
    <property type="component" value="Chromosome"/>
</dbReference>
<protein>
    <submittedName>
        <fullName evidence="2">DUF1028 domain-containing protein</fullName>
    </submittedName>
</protein>
<sequence>MTFSVVVYDPEEEAWGVGVASKFLAVGAFVPWLRPGAGALATQALANLEYGPKGLELLERGTSASDVVRILTGSDPMRERRQLGVVDSKGNSHSFTGRECYPYAGHIVGSNFAVQGNILTGEDVLEAMAKEVEGKGKIYERIMRALKAGERKGGDRRGKQSAAITVVKKEERGEGEIDPRTVGKYVDLRVDDSLEPLKELERVLELWAATFMEEEMVRVEDFPEVEQALRKLGYQDLKTWVEVNNFEAKFTGDRLGKSVVKILLRQAGLS</sequence>
<dbReference type="SUPFAM" id="SSF56235">
    <property type="entry name" value="N-terminal nucleophile aminohydrolases (Ntn hydrolases)"/>
    <property type="match status" value="1"/>
</dbReference>
<dbReference type="KEGG" id="mten:GWK48_09930"/>
<dbReference type="InterPro" id="IPR010430">
    <property type="entry name" value="DUF1028"/>
</dbReference>
<dbReference type="Pfam" id="PF08823">
    <property type="entry name" value="PG_binding_2"/>
    <property type="match status" value="1"/>
</dbReference>
<dbReference type="GeneID" id="55642264"/>
<dbReference type="PANTHER" id="PTHR39328">
    <property type="entry name" value="BLL2871 PROTEIN"/>
    <property type="match status" value="1"/>
</dbReference>
<accession>A0A6N0NZU8</accession>
<dbReference type="RefSeq" id="WP_174631883.1">
    <property type="nucleotide sequence ID" value="NZ_CP049074.1"/>
</dbReference>
<proteinExistence type="predicted"/>
<evidence type="ECO:0000259" key="1">
    <source>
        <dbReference type="Pfam" id="PF08823"/>
    </source>
</evidence>
<dbReference type="InterPro" id="IPR029055">
    <property type="entry name" value="Ntn_hydrolases_N"/>
</dbReference>
<dbReference type="Pfam" id="PF06267">
    <property type="entry name" value="DUF1028"/>
    <property type="match status" value="1"/>
</dbReference>